<gene>
    <name evidence="2" type="ORF">IQ249_07465</name>
</gene>
<evidence type="ECO:0000313" key="3">
    <source>
        <dbReference type="Proteomes" id="UP000654482"/>
    </source>
</evidence>
<comment type="caution">
    <text evidence="2">The sequence shown here is derived from an EMBL/GenBank/DDBJ whole genome shotgun (WGS) entry which is preliminary data.</text>
</comment>
<dbReference type="Proteomes" id="UP000654482">
    <property type="component" value="Unassembled WGS sequence"/>
</dbReference>
<dbReference type="RefSeq" id="WP_194028827.1">
    <property type="nucleotide sequence ID" value="NZ_JADEWZ010000009.1"/>
</dbReference>
<keyword evidence="1" id="KW-0812">Transmembrane</keyword>
<sequence length="46" mass="5111">MLRSRDTSVNSYQGMPPTPLPQLTFTDVLILLVIAILGDRENIIVV</sequence>
<keyword evidence="1" id="KW-0472">Membrane</keyword>
<keyword evidence="1" id="KW-1133">Transmembrane helix</keyword>
<proteinExistence type="predicted"/>
<name>A0A8J7J1F1_9CYAN</name>
<organism evidence="2 3">
    <name type="scientific">Lusitaniella coriacea LEGE 07157</name>
    <dbReference type="NCBI Taxonomy" id="945747"/>
    <lineage>
        <taxon>Bacteria</taxon>
        <taxon>Bacillati</taxon>
        <taxon>Cyanobacteriota</taxon>
        <taxon>Cyanophyceae</taxon>
        <taxon>Spirulinales</taxon>
        <taxon>Lusitaniellaceae</taxon>
        <taxon>Lusitaniella</taxon>
    </lineage>
</organism>
<evidence type="ECO:0000256" key="1">
    <source>
        <dbReference type="SAM" id="Phobius"/>
    </source>
</evidence>
<dbReference type="EMBL" id="JADEWZ010000009">
    <property type="protein sequence ID" value="MBE9115729.1"/>
    <property type="molecule type" value="Genomic_DNA"/>
</dbReference>
<accession>A0A8J7J1F1</accession>
<evidence type="ECO:0000313" key="2">
    <source>
        <dbReference type="EMBL" id="MBE9115729.1"/>
    </source>
</evidence>
<reference evidence="2" key="1">
    <citation type="submission" date="2020-10" db="EMBL/GenBank/DDBJ databases">
        <authorList>
            <person name="Castelo-Branco R."/>
            <person name="Eusebio N."/>
            <person name="Adriana R."/>
            <person name="Vieira A."/>
            <person name="Brugerolle De Fraissinette N."/>
            <person name="Rezende De Castro R."/>
            <person name="Schneider M.P."/>
            <person name="Vasconcelos V."/>
            <person name="Leao P.N."/>
        </authorList>
    </citation>
    <scope>NUCLEOTIDE SEQUENCE</scope>
    <source>
        <strain evidence="2">LEGE 07157</strain>
    </source>
</reference>
<feature type="transmembrane region" description="Helical" evidence="1">
    <location>
        <begin position="20"/>
        <end position="38"/>
    </location>
</feature>
<dbReference type="AlphaFoldDB" id="A0A8J7J1F1"/>
<keyword evidence="3" id="KW-1185">Reference proteome</keyword>
<protein>
    <submittedName>
        <fullName evidence="2">Uncharacterized protein</fullName>
    </submittedName>
</protein>